<sequence length="39" mass="4328">MKQKKLDKKQGTTPTIDATQDNQDGAVFHDVKDNGGIQR</sequence>
<proteinExistence type="predicted"/>
<dbReference type="AlphaFoldDB" id="A0A380FKN2"/>
<feature type="region of interest" description="Disordered" evidence="1">
    <location>
        <begin position="1"/>
        <end position="39"/>
    </location>
</feature>
<feature type="compositionally biased region" description="Polar residues" evidence="1">
    <location>
        <begin position="11"/>
        <end position="23"/>
    </location>
</feature>
<dbReference type="EMBL" id="UHDK01000001">
    <property type="protein sequence ID" value="SUM33724.1"/>
    <property type="molecule type" value="Genomic_DNA"/>
</dbReference>
<evidence type="ECO:0000313" key="2">
    <source>
        <dbReference type="EMBL" id="SUM33724.1"/>
    </source>
</evidence>
<name>A0A380FKN2_STAGA</name>
<gene>
    <name evidence="2" type="ORF">NCTC12195_03193</name>
</gene>
<accession>A0A380FKN2</accession>
<evidence type="ECO:0000256" key="1">
    <source>
        <dbReference type="SAM" id="MobiDB-lite"/>
    </source>
</evidence>
<protein>
    <submittedName>
        <fullName evidence="2">Uncharacterized protein</fullName>
    </submittedName>
</protein>
<organism evidence="2 3">
    <name type="scientific">Staphylococcus gallinarum</name>
    <dbReference type="NCBI Taxonomy" id="1293"/>
    <lineage>
        <taxon>Bacteria</taxon>
        <taxon>Bacillati</taxon>
        <taxon>Bacillota</taxon>
        <taxon>Bacilli</taxon>
        <taxon>Bacillales</taxon>
        <taxon>Staphylococcaceae</taxon>
        <taxon>Staphylococcus</taxon>
    </lineage>
</organism>
<reference evidence="2 3" key="1">
    <citation type="submission" date="2018-06" db="EMBL/GenBank/DDBJ databases">
        <authorList>
            <consortium name="Pathogen Informatics"/>
            <person name="Doyle S."/>
        </authorList>
    </citation>
    <scope>NUCLEOTIDE SEQUENCE [LARGE SCALE GENOMIC DNA]</scope>
    <source>
        <strain evidence="2 3">NCTC12195</strain>
    </source>
</reference>
<evidence type="ECO:0000313" key="3">
    <source>
        <dbReference type="Proteomes" id="UP000255277"/>
    </source>
</evidence>
<dbReference type="Proteomes" id="UP000255277">
    <property type="component" value="Unassembled WGS sequence"/>
</dbReference>